<dbReference type="OrthoDB" id="10033309at2759"/>
<dbReference type="GO" id="GO:0045505">
    <property type="term" value="F:dynein intermediate chain binding"/>
    <property type="evidence" value="ECO:0007669"/>
    <property type="project" value="TreeGrafter"/>
</dbReference>
<dbReference type="PANTHER" id="PTHR11886:SF35">
    <property type="entry name" value="DYNEIN LIGHT CHAIN"/>
    <property type="match status" value="1"/>
</dbReference>
<dbReference type="Gene3D" id="3.30.740.10">
    <property type="entry name" value="Protein Inhibitor Of Neuronal Nitric Oxide Synthase"/>
    <property type="match status" value="1"/>
</dbReference>
<gene>
    <name evidence="11" type="primary">DYN2</name>
    <name evidence="11" type="ORF">EHS25_000184</name>
</gene>
<dbReference type="PANTHER" id="PTHR11886">
    <property type="entry name" value="DYNEIN LIGHT CHAIN"/>
    <property type="match status" value="1"/>
</dbReference>
<evidence type="ECO:0000256" key="5">
    <source>
        <dbReference type="ARBA" id="ARBA00023017"/>
    </source>
</evidence>
<dbReference type="EMBL" id="RSCD01000001">
    <property type="protein sequence ID" value="RSH95098.1"/>
    <property type="molecule type" value="Genomic_DNA"/>
</dbReference>
<dbReference type="GO" id="GO:0005868">
    <property type="term" value="C:cytoplasmic dynein complex"/>
    <property type="evidence" value="ECO:0007669"/>
    <property type="project" value="TreeGrafter"/>
</dbReference>
<comment type="similarity">
    <text evidence="2 9">Belongs to the dynein light chain family.</text>
</comment>
<dbReference type="InterPro" id="IPR001372">
    <property type="entry name" value="Dynein_light_chain_typ-1/2"/>
</dbReference>
<name>A0A427YVD6_9TREE</name>
<feature type="compositionally biased region" description="Low complexity" evidence="10">
    <location>
        <begin position="1"/>
        <end position="24"/>
    </location>
</feature>
<dbReference type="SMART" id="SM01375">
    <property type="entry name" value="Dynein_light"/>
    <property type="match status" value="1"/>
</dbReference>
<dbReference type="SUPFAM" id="SSF54648">
    <property type="entry name" value="DLC"/>
    <property type="match status" value="1"/>
</dbReference>
<evidence type="ECO:0000256" key="2">
    <source>
        <dbReference type="ARBA" id="ARBA00010156"/>
    </source>
</evidence>
<protein>
    <recommendedName>
        <fullName evidence="9">Dynein light chain</fullName>
    </recommendedName>
</protein>
<dbReference type="Pfam" id="PF01221">
    <property type="entry name" value="Dynein_light"/>
    <property type="match status" value="1"/>
</dbReference>
<keyword evidence="7 9" id="KW-0206">Cytoskeleton</keyword>
<evidence type="ECO:0000256" key="3">
    <source>
        <dbReference type="ARBA" id="ARBA00022490"/>
    </source>
</evidence>
<comment type="function">
    <text evidence="9">Acts as one of several non-catalytic accessory components of the cytoplasmic dynein complex that are thought to be involved in linking dynein to cargos and to adapter proteins that regulate dynein function. Cytoplasmic dynein acts as a motor for the intracellular retrograde motility of vesicles and organelles along microtubules. May play a role in changing or maintaining the spatial distribution of cytoskeletal structures.</text>
</comment>
<comment type="subcellular location">
    <subcellularLocation>
        <location evidence="1 9">Cytoplasm</location>
        <location evidence="1 9">Cytoskeleton</location>
    </subcellularLocation>
</comment>
<keyword evidence="12" id="KW-1185">Reference proteome</keyword>
<reference evidence="11 12" key="1">
    <citation type="submission" date="2018-11" db="EMBL/GenBank/DDBJ databases">
        <title>Genome sequence of Saitozyma podzolica DSM 27192.</title>
        <authorList>
            <person name="Aliyu H."/>
            <person name="Gorte O."/>
            <person name="Ochsenreither K."/>
        </authorList>
    </citation>
    <scope>NUCLEOTIDE SEQUENCE [LARGE SCALE GENOMIC DNA]</scope>
    <source>
        <strain evidence="11 12">DSM 27192</strain>
    </source>
</reference>
<organism evidence="11 12">
    <name type="scientific">Saitozyma podzolica</name>
    <dbReference type="NCBI Taxonomy" id="1890683"/>
    <lineage>
        <taxon>Eukaryota</taxon>
        <taxon>Fungi</taxon>
        <taxon>Dikarya</taxon>
        <taxon>Basidiomycota</taxon>
        <taxon>Agaricomycotina</taxon>
        <taxon>Tremellomycetes</taxon>
        <taxon>Tremellales</taxon>
        <taxon>Trimorphomycetaceae</taxon>
        <taxon>Saitozyma</taxon>
    </lineage>
</organism>
<sequence length="118" mass="12871">MSSSGSTLLSPSEAKSGESGELVPLGGGGGAPVKAVIKNVDMSEEMQQRAVDTSSAALERYNVEKDIAMFVKREFDRLYGTTWHCVVGKNFGSFVTHETKNFIYFYLGPIAILLWKTS</sequence>
<dbReference type="AlphaFoldDB" id="A0A427YVD6"/>
<dbReference type="GO" id="GO:0005874">
    <property type="term" value="C:microtubule"/>
    <property type="evidence" value="ECO:0007669"/>
    <property type="project" value="UniProtKB-KW"/>
</dbReference>
<dbReference type="InterPro" id="IPR037177">
    <property type="entry name" value="DLC_sf"/>
</dbReference>
<dbReference type="GO" id="GO:0030473">
    <property type="term" value="P:nuclear migration along microtubule"/>
    <property type="evidence" value="ECO:0007669"/>
    <property type="project" value="UniProtKB-ARBA"/>
</dbReference>
<dbReference type="Proteomes" id="UP000279259">
    <property type="component" value="Unassembled WGS sequence"/>
</dbReference>
<dbReference type="InterPro" id="IPR019763">
    <property type="entry name" value="Dynein_light_1/2_CS"/>
</dbReference>
<evidence type="ECO:0000256" key="1">
    <source>
        <dbReference type="ARBA" id="ARBA00004245"/>
    </source>
</evidence>
<dbReference type="CDD" id="cd21452">
    <property type="entry name" value="DLC-like_DYNLL1_DYNLL2"/>
    <property type="match status" value="1"/>
</dbReference>
<keyword evidence="5 9" id="KW-0243">Dynein</keyword>
<proteinExistence type="inferred from homology"/>
<comment type="caution">
    <text evidence="11">The sequence shown here is derived from an EMBL/GenBank/DDBJ whole genome shotgun (WGS) entry which is preliminary data.</text>
</comment>
<evidence type="ECO:0000256" key="10">
    <source>
        <dbReference type="SAM" id="MobiDB-lite"/>
    </source>
</evidence>
<dbReference type="FunFam" id="3.30.740.10:FF:000001">
    <property type="entry name" value="Dynein light chain"/>
    <property type="match status" value="1"/>
</dbReference>
<keyword evidence="3 9" id="KW-0963">Cytoplasm</keyword>
<keyword evidence="6 9" id="KW-0505">Motor protein</keyword>
<dbReference type="STRING" id="1890683.A0A427YVD6"/>
<accession>A0A427YVD6</accession>
<comment type="subunit">
    <text evidence="9">Cytoplasmic dynein consists of two catalytic heavy chains (HCs) and a number of non-catalytic subunits which present intermediate chains (ICs), light intermediate chains (LICs) and light chains (LCs).</text>
</comment>
<evidence type="ECO:0000256" key="6">
    <source>
        <dbReference type="ARBA" id="ARBA00023175"/>
    </source>
</evidence>
<evidence type="ECO:0000313" key="12">
    <source>
        <dbReference type="Proteomes" id="UP000279259"/>
    </source>
</evidence>
<evidence type="ECO:0000256" key="7">
    <source>
        <dbReference type="ARBA" id="ARBA00023212"/>
    </source>
</evidence>
<evidence type="ECO:0000256" key="9">
    <source>
        <dbReference type="RuleBase" id="RU365010"/>
    </source>
</evidence>
<dbReference type="PROSITE" id="PS01239">
    <property type="entry name" value="DYNEIN_LIGHT_1"/>
    <property type="match status" value="1"/>
</dbReference>
<evidence type="ECO:0000313" key="11">
    <source>
        <dbReference type="EMBL" id="RSH95098.1"/>
    </source>
</evidence>
<comment type="function">
    <text evidence="8">Acts as one of several non-catalytic accessory components of the cytoplasmic dynein complex that are thought to be involved in linking dynein to cargos and to adapter proteins that regulate dynein function. Cytoplasmic dynein 1 acts as a motor for the intracellular retrograde motility of vesicles and organelles along microtubules. May play a role in changing or maintaining the spatial distribution of cytoskeletal structures. Also a component of the nuclear pore complex.</text>
</comment>
<feature type="region of interest" description="Disordered" evidence="10">
    <location>
        <begin position="1"/>
        <end position="31"/>
    </location>
</feature>
<evidence type="ECO:0000256" key="8">
    <source>
        <dbReference type="ARBA" id="ARBA00055833"/>
    </source>
</evidence>
<keyword evidence="4 9" id="KW-0493">Microtubule</keyword>
<evidence type="ECO:0000256" key="4">
    <source>
        <dbReference type="ARBA" id="ARBA00022701"/>
    </source>
</evidence>
<dbReference type="GO" id="GO:0043935">
    <property type="term" value="P:sexual sporulation resulting in formation of a cellular spore"/>
    <property type="evidence" value="ECO:0007669"/>
    <property type="project" value="UniProtKB-ARBA"/>
</dbReference>
<keyword evidence="9" id="KW-0813">Transport</keyword>